<dbReference type="EMBL" id="POUA01000292">
    <property type="protein sequence ID" value="PZG33713.1"/>
    <property type="molecule type" value="Genomic_DNA"/>
</dbReference>
<organism evidence="1 2">
    <name type="scientific">Spongiactinospora gelatinilytica</name>
    <dbReference type="NCBI Taxonomy" id="2666298"/>
    <lineage>
        <taxon>Bacteria</taxon>
        <taxon>Bacillati</taxon>
        <taxon>Actinomycetota</taxon>
        <taxon>Actinomycetes</taxon>
        <taxon>Streptosporangiales</taxon>
        <taxon>Streptosporangiaceae</taxon>
        <taxon>Spongiactinospora</taxon>
    </lineage>
</organism>
<proteinExistence type="predicted"/>
<dbReference type="InterPro" id="IPR041211">
    <property type="entry name" value="RLIG1"/>
</dbReference>
<dbReference type="Proteomes" id="UP000248544">
    <property type="component" value="Unassembled WGS sequence"/>
</dbReference>
<dbReference type="RefSeq" id="WP_111170506.1">
    <property type="nucleotide sequence ID" value="NZ_POUA01000292.1"/>
</dbReference>
<sequence>MRKIPTMFLRDWDNPRHITREPNPDCAWVFDGEGIVTVKWDGTCMMLDDDGQWWARREVRPGKAHPPNFLLIEEDEKTGKAYGWEPIEQSSFAKCHAEAIAVSGHEFAPGTYELVGPKVNGNPDKFAGHVLMRHGWAPLSLREDAKSAPRDYDGLAVWLGERHIEGLVWHHPDGHMAKIKRRDFPTGGAS</sequence>
<dbReference type="GO" id="GO:0000302">
    <property type="term" value="P:response to reactive oxygen species"/>
    <property type="evidence" value="ECO:0007669"/>
    <property type="project" value="InterPro"/>
</dbReference>
<evidence type="ECO:0000313" key="1">
    <source>
        <dbReference type="EMBL" id="PZG33713.1"/>
    </source>
</evidence>
<keyword evidence="2" id="KW-1185">Reference proteome</keyword>
<dbReference type="AlphaFoldDB" id="A0A2W2FDL2"/>
<accession>A0A2W2FDL2</accession>
<protein>
    <submittedName>
        <fullName evidence="1">Uncharacterized protein</fullName>
    </submittedName>
</protein>
<reference evidence="1 2" key="1">
    <citation type="submission" date="2018-01" db="EMBL/GenBank/DDBJ databases">
        <title>Draft genome sequence of Sphaerisporangium sp. 7K107.</title>
        <authorList>
            <person name="Sahin N."/>
            <person name="Saygin H."/>
            <person name="Ay H."/>
        </authorList>
    </citation>
    <scope>NUCLEOTIDE SEQUENCE [LARGE SCALE GENOMIC DNA]</scope>
    <source>
        <strain evidence="1 2">7K107</strain>
    </source>
</reference>
<name>A0A2W2FDL2_9ACTN</name>
<evidence type="ECO:0000313" key="2">
    <source>
        <dbReference type="Proteomes" id="UP000248544"/>
    </source>
</evidence>
<dbReference type="Pfam" id="PF17720">
    <property type="entry name" value="RLIG1"/>
    <property type="match status" value="1"/>
</dbReference>
<gene>
    <name evidence="1" type="ORF">C1I98_28560</name>
</gene>
<comment type="caution">
    <text evidence="1">The sequence shown here is derived from an EMBL/GenBank/DDBJ whole genome shotgun (WGS) entry which is preliminary data.</text>
</comment>
<dbReference type="GO" id="GO:0003972">
    <property type="term" value="F:RNA ligase (ATP) activity"/>
    <property type="evidence" value="ECO:0007669"/>
    <property type="project" value="InterPro"/>
</dbReference>